<accession>A0ABU4MIL6</accession>
<evidence type="ECO:0000313" key="4">
    <source>
        <dbReference type="Proteomes" id="UP001282474"/>
    </source>
</evidence>
<feature type="coiled-coil region" evidence="1">
    <location>
        <begin position="988"/>
        <end position="1022"/>
    </location>
</feature>
<dbReference type="SUPFAM" id="SSF48371">
    <property type="entry name" value="ARM repeat"/>
    <property type="match status" value="1"/>
</dbReference>
<dbReference type="RefSeq" id="WP_193383414.1">
    <property type="nucleotide sequence ID" value="NZ_JABXWI010000001.1"/>
</dbReference>
<feature type="transmembrane region" description="Helical" evidence="2">
    <location>
        <begin position="794"/>
        <end position="817"/>
    </location>
</feature>
<proteinExistence type="predicted"/>
<evidence type="ECO:0000313" key="3">
    <source>
        <dbReference type="EMBL" id="MDX3037299.1"/>
    </source>
</evidence>
<keyword evidence="4" id="KW-1185">Reference proteome</keyword>
<evidence type="ECO:0000256" key="2">
    <source>
        <dbReference type="SAM" id="Phobius"/>
    </source>
</evidence>
<keyword evidence="2" id="KW-0472">Membrane</keyword>
<reference evidence="3 4" key="1">
    <citation type="journal article" date="2023" name="Microb. Genom.">
        <title>Mesoterricola silvestris gen. nov., sp. nov., Mesoterricola sediminis sp. nov., Geothrix oryzae sp. nov., Geothrix edaphica sp. nov., Geothrix rubra sp. nov., and Geothrix limicola sp. nov., six novel members of Acidobacteriota isolated from soils.</title>
        <authorList>
            <person name="Weisberg A.J."/>
            <person name="Pearce E."/>
            <person name="Kramer C.G."/>
            <person name="Chang J.H."/>
            <person name="Clarke C.R."/>
        </authorList>
    </citation>
    <scope>NUCLEOTIDE SEQUENCE [LARGE SCALE GENOMIC DNA]</scope>
    <source>
        <strain evidence="3 4">NE20-4-1</strain>
    </source>
</reference>
<keyword evidence="1" id="KW-0175">Coiled coil</keyword>
<organism evidence="3 4">
    <name type="scientific">Streptomyces caniscabiei</name>
    <dbReference type="NCBI Taxonomy" id="2746961"/>
    <lineage>
        <taxon>Bacteria</taxon>
        <taxon>Bacillati</taxon>
        <taxon>Actinomycetota</taxon>
        <taxon>Actinomycetes</taxon>
        <taxon>Kitasatosporales</taxon>
        <taxon>Streptomycetaceae</taxon>
        <taxon>Streptomyces</taxon>
    </lineage>
</organism>
<feature type="transmembrane region" description="Helical" evidence="2">
    <location>
        <begin position="725"/>
        <end position="750"/>
    </location>
</feature>
<evidence type="ECO:0008006" key="5">
    <source>
        <dbReference type="Google" id="ProtNLM"/>
    </source>
</evidence>
<protein>
    <recommendedName>
        <fullName evidence="5">Phage-related protein</fullName>
    </recommendedName>
</protein>
<keyword evidence="2" id="KW-0812">Transmembrane</keyword>
<dbReference type="EMBL" id="JARAWJ010000005">
    <property type="protein sequence ID" value="MDX3037299.1"/>
    <property type="molecule type" value="Genomic_DNA"/>
</dbReference>
<gene>
    <name evidence="3" type="ORF">PV383_08965</name>
</gene>
<sequence length="1274" mass="131447">MAGPGGREIARLAARVLPDTSRFATSLQGYLDRIERRAQVKVKAVPDMTGFARDMQARLASVRAQVEVPVTPDLRRFHTLLQASIAAARQRVRIPVDLDVSQGAIAAAQAQLRGRTVQLEARMNISRLELLRLRRQLARNAVRMPVRLDLSRGQVRTLQRQLRTSAVQVPASIRISRAEIRRLQAELARHRFHITVDIDRRATDQIQRTLSGLGNAAGGGGGGGLGGGGLALLPGRIAAIATAAASALPSVASLVGSLAQMAPAAALAAPALLALTAAGAALAIGAKGVGEALKNAFDPENAEKYQKALAKLSPNARSFVEALKGAAPQFTEFREAVQERLFEGLSKQITSAGKAALPVFQRGLVGTAGALNSMATGVTRVVTQLAESGQLGKAIEGANTGLTNLRKIPGQFVAGLVRIGAAAAPAFDRLTDKAGDAATRITDKIAKGLESGALTDTINRAVDLLGDLFDVLGNLGTIFKNVFAPAAEAGGGFLGILQEVTGELAKVTATKGVQDALSALFETMAQLGRTAAPLIGQALSALGPVLTQLGPPAQLLIKSLGSALQPVIKALGPVLAEAAGAVAALVTAAAPLLPVVGELAASLLPALQPLLAAAADVFTQLAPVVQQVADVLGPTLQPIVQGLSDVLVQLVTQGATQFLSMLRQLLPVVPQLTPVLLQLGESVGQILTQLAPLLPKITLLGAQLVSQLLPAVLPLIPPLAQFASILIRLATGVITSVVIPALSGLIDFVTGMREKLQPAIDAVTFVTESIATAFTWLYNLLVGHSIIPDMVNGIVSWISSLPGAIAGAIASFVSAIASGAQQALAVFLALPGQAASALGSLPGLLAGAATSAGRALLGALQSAGSQAVAVVRQIPGMAAAALGGLGSVLVSAGASLISGFISGITSKIGAVQSTLGGLTSKLDDWKGPAKRDARILTPAGRLLIEGFIRGIDGTTAKLRSRLESITRALPANVKSGYGKTLKKATAELSRLVTQRDRVIKDLAAAEKRLKSLAKERDANAKKIREGILSEADITKSVTGGPTTARSIADQLRAQLRAVQDFAGQITRLRKRGLRADLLDQLGQAGVEQGGAAAAALSGASDAQLREINKLQKQLSAAASKTGNTVADAMYDSGVQAAKGLVAGLKKQKKAIEQTMISIAKSMQKALRAALGINSPARKLIPDGINTVRGVLVGIDRERPRLLDAMASLVAIPNAPALSGSLGVAVADGTGLAGQRLRLAVRDREFDAYLEEVADGRVSDAVTTVRRRTRAGKKG</sequence>
<dbReference type="Proteomes" id="UP001282474">
    <property type="component" value="Unassembled WGS sequence"/>
</dbReference>
<evidence type="ECO:0000256" key="1">
    <source>
        <dbReference type="SAM" id="Coils"/>
    </source>
</evidence>
<feature type="transmembrane region" description="Helical" evidence="2">
    <location>
        <begin position="824"/>
        <end position="845"/>
    </location>
</feature>
<keyword evidence="2" id="KW-1133">Transmembrane helix</keyword>
<feature type="transmembrane region" description="Helical" evidence="2">
    <location>
        <begin position="762"/>
        <end position="782"/>
    </location>
</feature>
<dbReference type="InterPro" id="IPR016024">
    <property type="entry name" value="ARM-type_fold"/>
</dbReference>
<comment type="caution">
    <text evidence="3">The sequence shown here is derived from an EMBL/GenBank/DDBJ whole genome shotgun (WGS) entry which is preliminary data.</text>
</comment>
<name>A0ABU4MIL6_9ACTN</name>